<keyword evidence="6" id="KW-0548">Nucleotidyltransferase</keyword>
<keyword evidence="6" id="KW-0808">Transferase</keyword>
<evidence type="ECO:0000313" key="7">
    <source>
        <dbReference type="Proteomes" id="UP000033977"/>
    </source>
</evidence>
<dbReference type="InterPro" id="IPR043502">
    <property type="entry name" value="DNA/RNA_pol_sf"/>
</dbReference>
<dbReference type="Gene3D" id="1.10.150.20">
    <property type="entry name" value="5' to 3' exonuclease, C-terminal subdomain"/>
    <property type="match status" value="1"/>
</dbReference>
<dbReference type="SMART" id="SM00482">
    <property type="entry name" value="POLAc"/>
    <property type="match status" value="1"/>
</dbReference>
<dbReference type="InterPro" id="IPR001098">
    <property type="entry name" value="DNA-dir_DNA_pol_A_palm_dom"/>
</dbReference>
<dbReference type="AlphaFoldDB" id="A0A0G1IDR3"/>
<gene>
    <name evidence="6" type="ORF">UW49_C0010G0023</name>
</gene>
<dbReference type="PATRIC" id="fig|1618652.3.peg.744"/>
<evidence type="ECO:0000313" key="6">
    <source>
        <dbReference type="EMBL" id="KKT56958.1"/>
    </source>
</evidence>
<dbReference type="Gene3D" id="3.30.420.10">
    <property type="entry name" value="Ribonuclease H-like superfamily/Ribonuclease H"/>
    <property type="match status" value="1"/>
</dbReference>
<dbReference type="FunFam" id="1.10.150.20:FF:000002">
    <property type="entry name" value="DNA polymerase I"/>
    <property type="match status" value="1"/>
</dbReference>
<dbReference type="Gene3D" id="3.30.70.370">
    <property type="match status" value="1"/>
</dbReference>
<accession>A0A0G1IDR3</accession>
<dbReference type="SUPFAM" id="SSF56672">
    <property type="entry name" value="DNA/RNA polymerases"/>
    <property type="match status" value="1"/>
</dbReference>
<keyword evidence="3" id="KW-0235">DNA replication</keyword>
<proteinExistence type="inferred from homology"/>
<dbReference type="Proteomes" id="UP000033977">
    <property type="component" value="Unassembled WGS sequence"/>
</dbReference>
<name>A0A0G1IDR3_9BACT</name>
<evidence type="ECO:0000256" key="4">
    <source>
        <dbReference type="ARBA" id="ARBA00049244"/>
    </source>
</evidence>
<evidence type="ECO:0000256" key="3">
    <source>
        <dbReference type="ARBA" id="ARBA00022705"/>
    </source>
</evidence>
<keyword evidence="6" id="KW-0239">DNA-directed DNA polymerase</keyword>
<dbReference type="EMBL" id="LCIN01000010">
    <property type="protein sequence ID" value="KKT56958.1"/>
    <property type="molecule type" value="Genomic_DNA"/>
</dbReference>
<dbReference type="InterPro" id="IPR036397">
    <property type="entry name" value="RNaseH_sf"/>
</dbReference>
<evidence type="ECO:0000259" key="5">
    <source>
        <dbReference type="SMART" id="SM00482"/>
    </source>
</evidence>
<sequence length="535" mass="60268">MWEDAGKQDNLYLLPNDGGHLVLGKSRVWEIGEESFKKEKARWEKILEEKLVVGFFLKDLIKILKKYRIALPKTIFDCGVAMWTAASSIKTPELPQIGELPKIYLSLVKNIKEKQLEKILYEIEFPLIPILAEMESNGIGVDGKFLEKFKKEILGKAAELENKIYKASGAPFNINSPAQVSEILFEKLKIGGGGRRTKTGRRSTRESELAKFKDKEPIVRNVLDYRELMKLLTTYIEPLLELSEKDGSPRSRFGGAGRVHTTFNQTGTVTGRLSSENPNLQNIPIRSEFGAKIRGAFAASTGFTFAAFDYSQIELKILAALSGDAKMIEAFKRGLDIHKFTASNINNVPMEKVTPEMRGRAKTINFGIVFGMGTRQLARSTGMTLEEAGKFYREYFSDFPQISAYINKAKEDVKKNGFTQTLFGRKRFFNLDTVLGDDFLESEMERMAVNAIIQGTDADIVKKAMIAVADTLDSKKIRPILQIHDELLYEIEDDTIREAIPRIRSLMEGACQFAVPLSVDIKIGKRWGSLKIYAE</sequence>
<dbReference type="Gene3D" id="1.20.1060.10">
    <property type="entry name" value="Taq DNA Polymerase, Chain T, domain 4"/>
    <property type="match status" value="1"/>
</dbReference>
<dbReference type="InterPro" id="IPR002298">
    <property type="entry name" value="DNA_polymerase_A"/>
</dbReference>
<evidence type="ECO:0000256" key="1">
    <source>
        <dbReference type="ARBA" id="ARBA00007705"/>
    </source>
</evidence>
<organism evidence="6 7">
    <name type="scientific">Candidatus Giovannonibacteria bacterium GW2011_GWB1_44_23</name>
    <dbReference type="NCBI Taxonomy" id="1618652"/>
    <lineage>
        <taxon>Bacteria</taxon>
        <taxon>Candidatus Giovannoniibacteriota</taxon>
    </lineage>
</organism>
<dbReference type="GO" id="GO:0003677">
    <property type="term" value="F:DNA binding"/>
    <property type="evidence" value="ECO:0007669"/>
    <property type="project" value="InterPro"/>
</dbReference>
<reference evidence="6 7" key="1">
    <citation type="journal article" date="2015" name="Nature">
        <title>rRNA introns, odd ribosomes, and small enigmatic genomes across a large radiation of phyla.</title>
        <authorList>
            <person name="Brown C.T."/>
            <person name="Hug L.A."/>
            <person name="Thomas B.C."/>
            <person name="Sharon I."/>
            <person name="Castelle C.J."/>
            <person name="Singh A."/>
            <person name="Wilkins M.J."/>
            <person name="Williams K.H."/>
            <person name="Banfield J.F."/>
        </authorList>
    </citation>
    <scope>NUCLEOTIDE SEQUENCE [LARGE SCALE GENOMIC DNA]</scope>
</reference>
<protein>
    <recommendedName>
        <fullName evidence="2">DNA-directed DNA polymerase</fullName>
        <ecNumber evidence="2">2.7.7.7</ecNumber>
    </recommendedName>
</protein>
<dbReference type="GO" id="GO:0006261">
    <property type="term" value="P:DNA-templated DNA replication"/>
    <property type="evidence" value="ECO:0007669"/>
    <property type="project" value="InterPro"/>
</dbReference>
<dbReference type="PANTHER" id="PTHR10133:SF27">
    <property type="entry name" value="DNA POLYMERASE NU"/>
    <property type="match status" value="1"/>
</dbReference>
<comment type="catalytic activity">
    <reaction evidence="4">
        <text>DNA(n) + a 2'-deoxyribonucleoside 5'-triphosphate = DNA(n+1) + diphosphate</text>
        <dbReference type="Rhea" id="RHEA:22508"/>
        <dbReference type="Rhea" id="RHEA-COMP:17339"/>
        <dbReference type="Rhea" id="RHEA-COMP:17340"/>
        <dbReference type="ChEBI" id="CHEBI:33019"/>
        <dbReference type="ChEBI" id="CHEBI:61560"/>
        <dbReference type="ChEBI" id="CHEBI:173112"/>
        <dbReference type="EC" id="2.7.7.7"/>
    </reaction>
</comment>
<dbReference type="PRINTS" id="PR00868">
    <property type="entry name" value="DNAPOLI"/>
</dbReference>
<dbReference type="GO" id="GO:0006302">
    <property type="term" value="P:double-strand break repair"/>
    <property type="evidence" value="ECO:0007669"/>
    <property type="project" value="TreeGrafter"/>
</dbReference>
<feature type="domain" description="DNA-directed DNA polymerase family A palm" evidence="5">
    <location>
        <begin position="290"/>
        <end position="495"/>
    </location>
</feature>
<comment type="caution">
    <text evidence="6">The sequence shown here is derived from an EMBL/GenBank/DDBJ whole genome shotgun (WGS) entry which is preliminary data.</text>
</comment>
<comment type="similarity">
    <text evidence="1">Belongs to the DNA polymerase type-A family.</text>
</comment>
<dbReference type="EC" id="2.7.7.7" evidence="2"/>
<dbReference type="GO" id="GO:0003887">
    <property type="term" value="F:DNA-directed DNA polymerase activity"/>
    <property type="evidence" value="ECO:0007669"/>
    <property type="project" value="UniProtKB-KW"/>
</dbReference>
<evidence type="ECO:0000256" key="2">
    <source>
        <dbReference type="ARBA" id="ARBA00012417"/>
    </source>
</evidence>
<dbReference type="Pfam" id="PF00476">
    <property type="entry name" value="DNA_pol_A"/>
    <property type="match status" value="1"/>
</dbReference>
<dbReference type="PANTHER" id="PTHR10133">
    <property type="entry name" value="DNA POLYMERASE I"/>
    <property type="match status" value="1"/>
</dbReference>